<dbReference type="AlphaFoldDB" id="A0AAE3XL09"/>
<dbReference type="InterPro" id="IPR011765">
    <property type="entry name" value="Pept_M16_N"/>
</dbReference>
<dbReference type="Pfam" id="PF05193">
    <property type="entry name" value="Peptidase_M16_C"/>
    <property type="match status" value="1"/>
</dbReference>
<organism evidence="4 5">
    <name type="scientific">Aureibacter tunicatorum</name>
    <dbReference type="NCBI Taxonomy" id="866807"/>
    <lineage>
        <taxon>Bacteria</taxon>
        <taxon>Pseudomonadati</taxon>
        <taxon>Bacteroidota</taxon>
        <taxon>Cytophagia</taxon>
        <taxon>Cytophagales</taxon>
        <taxon>Persicobacteraceae</taxon>
        <taxon>Aureibacter</taxon>
    </lineage>
</organism>
<dbReference type="GO" id="GO:0046872">
    <property type="term" value="F:metal ion binding"/>
    <property type="evidence" value="ECO:0007669"/>
    <property type="project" value="InterPro"/>
</dbReference>
<feature type="chain" id="PRO_5042128191" evidence="1">
    <location>
        <begin position="20"/>
        <end position="687"/>
    </location>
</feature>
<keyword evidence="5" id="KW-1185">Reference proteome</keyword>
<evidence type="ECO:0000256" key="1">
    <source>
        <dbReference type="SAM" id="SignalP"/>
    </source>
</evidence>
<dbReference type="InterPro" id="IPR007863">
    <property type="entry name" value="Peptidase_M16_C"/>
</dbReference>
<gene>
    <name evidence="4" type="ORF">HNQ88_001854</name>
</gene>
<dbReference type="PANTHER" id="PTHR11851:SF225">
    <property type="entry name" value="NON-PEPTIDASE HOMOLOG YMXG"/>
    <property type="match status" value="1"/>
</dbReference>
<dbReference type="Pfam" id="PF00675">
    <property type="entry name" value="Peptidase_M16"/>
    <property type="match status" value="1"/>
</dbReference>
<dbReference type="EMBL" id="JAVDQD010000002">
    <property type="protein sequence ID" value="MDR6238817.1"/>
    <property type="molecule type" value="Genomic_DNA"/>
</dbReference>
<accession>A0AAE3XL09</accession>
<proteinExistence type="predicted"/>
<sequence length="687" mass="76310">MKKYILSILILAACFNSFAQVDRSIRPKAGPAPEVKMGESTHFQLKNGLKVYVVENHKLPKITASLIFHTGPIYEGDIAGLMSATGNLMMGGTQNRSKDELNEEIDFLGAHLNATSGSVSTSGLSKYTDKLFSLMAEVALKPDFKQEELDKWKKQMNSGLKADEKDPNSLSSKISRIALHGKDHVYGEFITEESIEAISIEDCQQYYNRYFKPSIAYLAIVGDITPKEAKKLVKTYFNKWEGGEVKKDSFEASQAPSENKVALFDLPSAVQSVINVSYPIDLKQGHADIMPMTVLNHILGGGSAGRLFQNLREDKAFTYGAYSDFETDQLVGNFSASASVRTEVTDSAVHEILYEMNRINNVKITDEELQNTKNALAGRFSIALQNPSTAARFALNTARYNLPENYYQTYLQRLDAVTSDDILRVAKKYIKPSNAHIIIVGNTKEFASKLEKFGEISYYNNDGETYVPKLPEIPEGLTAETVINTYLQNIGGQEKVSSLQNIEMNLSAEIQGREITMISYNDQNGRLYQATAMGSMILQKTVFDGKNGIVTIQGQNKSMTESEVSDAKITSLPVPQLMYAKEGVKSSINGVEKVMSSPAYIVNVEYPSGKKGKEYYDIQTGRLVKSVQFQETPQGVIPQAIILSNYKEVEGVKIPQTFTVPMGPQEIIFNVNDIKINQDKVTYFESL</sequence>
<dbReference type="InterPro" id="IPR011249">
    <property type="entry name" value="Metalloenz_LuxS/M16"/>
</dbReference>
<comment type="caution">
    <text evidence="4">The sequence shown here is derived from an EMBL/GenBank/DDBJ whole genome shotgun (WGS) entry which is preliminary data.</text>
</comment>
<protein>
    <submittedName>
        <fullName evidence="4">Zn-dependent peptidase</fullName>
    </submittedName>
</protein>
<dbReference type="Proteomes" id="UP001185092">
    <property type="component" value="Unassembled WGS sequence"/>
</dbReference>
<dbReference type="InterPro" id="IPR050361">
    <property type="entry name" value="MPP/UQCRC_Complex"/>
</dbReference>
<dbReference type="PANTHER" id="PTHR11851">
    <property type="entry name" value="METALLOPROTEASE"/>
    <property type="match status" value="1"/>
</dbReference>
<evidence type="ECO:0000259" key="2">
    <source>
        <dbReference type="Pfam" id="PF00675"/>
    </source>
</evidence>
<reference evidence="4" key="1">
    <citation type="submission" date="2023-07" db="EMBL/GenBank/DDBJ databases">
        <title>Genomic Encyclopedia of Type Strains, Phase IV (KMG-IV): sequencing the most valuable type-strain genomes for metagenomic binning, comparative biology and taxonomic classification.</title>
        <authorList>
            <person name="Goeker M."/>
        </authorList>
    </citation>
    <scope>NUCLEOTIDE SEQUENCE</scope>
    <source>
        <strain evidence="4">DSM 26174</strain>
    </source>
</reference>
<name>A0AAE3XL09_9BACT</name>
<feature type="signal peptide" evidence="1">
    <location>
        <begin position="1"/>
        <end position="19"/>
    </location>
</feature>
<dbReference type="Gene3D" id="3.30.830.10">
    <property type="entry name" value="Metalloenzyme, LuxS/M16 peptidase-like"/>
    <property type="match status" value="2"/>
</dbReference>
<evidence type="ECO:0000259" key="3">
    <source>
        <dbReference type="Pfam" id="PF05193"/>
    </source>
</evidence>
<evidence type="ECO:0000313" key="4">
    <source>
        <dbReference type="EMBL" id="MDR6238817.1"/>
    </source>
</evidence>
<dbReference type="SUPFAM" id="SSF63411">
    <property type="entry name" value="LuxS/MPP-like metallohydrolase"/>
    <property type="match status" value="2"/>
</dbReference>
<keyword evidence="1" id="KW-0732">Signal</keyword>
<dbReference type="RefSeq" id="WP_309938321.1">
    <property type="nucleotide sequence ID" value="NZ_AP025305.1"/>
</dbReference>
<evidence type="ECO:0000313" key="5">
    <source>
        <dbReference type="Proteomes" id="UP001185092"/>
    </source>
</evidence>
<feature type="domain" description="Peptidase M16 N-terminal" evidence="2">
    <location>
        <begin position="52"/>
        <end position="178"/>
    </location>
</feature>
<feature type="domain" description="Peptidase M16 C-terminal" evidence="3">
    <location>
        <begin position="198"/>
        <end position="376"/>
    </location>
</feature>